<reference evidence="1 2" key="1">
    <citation type="submission" date="2018-03" db="EMBL/GenBank/DDBJ databases">
        <title>Brevisbacillus phylogenomics.</title>
        <authorList>
            <person name="Dunlap C."/>
        </authorList>
    </citation>
    <scope>NUCLEOTIDE SEQUENCE [LARGE SCALE GENOMIC DNA]</scope>
    <source>
        <strain evidence="1 2">NRRL NRS-1210</strain>
    </source>
</reference>
<dbReference type="EMBL" id="PXZM01000008">
    <property type="protein sequence ID" value="PSJ98341.1"/>
    <property type="molecule type" value="Genomic_DNA"/>
</dbReference>
<evidence type="ECO:0000313" key="1">
    <source>
        <dbReference type="EMBL" id="PSJ98341.1"/>
    </source>
</evidence>
<evidence type="ECO:0000313" key="2">
    <source>
        <dbReference type="Proteomes" id="UP000240419"/>
    </source>
</evidence>
<protein>
    <submittedName>
        <fullName evidence="1">Uncharacterized protein</fullName>
    </submittedName>
</protein>
<accession>A0A2P7VGI5</accession>
<keyword evidence="2" id="KW-1185">Reference proteome</keyword>
<dbReference type="AlphaFoldDB" id="A0A2P7VGI5"/>
<sequence>MANCFLQLVLFCFQKRFDENNYHFFQKGSDAKVIVKRMGYQDHPKLVTYLKAKDKEPSE</sequence>
<name>A0A2P7VGI5_9BACL</name>
<comment type="caution">
    <text evidence="1">The sequence shown here is derived from an EMBL/GenBank/DDBJ whole genome shotgun (WGS) entry which is preliminary data.</text>
</comment>
<gene>
    <name evidence="1" type="ORF">C7R93_06515</name>
</gene>
<proteinExistence type="predicted"/>
<organism evidence="1 2">
    <name type="scientific">Brevibacillus fortis</name>
    <dbReference type="NCBI Taxonomy" id="2126352"/>
    <lineage>
        <taxon>Bacteria</taxon>
        <taxon>Bacillati</taxon>
        <taxon>Bacillota</taxon>
        <taxon>Bacilli</taxon>
        <taxon>Bacillales</taxon>
        <taxon>Paenibacillaceae</taxon>
        <taxon>Brevibacillus</taxon>
    </lineage>
</organism>
<dbReference type="Proteomes" id="UP000240419">
    <property type="component" value="Unassembled WGS sequence"/>
</dbReference>